<comment type="caution">
    <text evidence="1">The sequence shown here is derived from an EMBL/GenBank/DDBJ whole genome shotgun (WGS) entry which is preliminary data.</text>
</comment>
<dbReference type="EMBL" id="CALSDN010000020">
    <property type="protein sequence ID" value="CAH6723794.1"/>
    <property type="molecule type" value="Genomic_DNA"/>
</dbReference>
<evidence type="ECO:0000313" key="1">
    <source>
        <dbReference type="EMBL" id="CAH6723794.1"/>
    </source>
</evidence>
<accession>A0ACA9YFD6</accession>
<sequence>MSTFPTEGNLKWVPITKENKDILSCPFPTGFDLKKVLKDKTVAITAIPICFSPICSGPHVPGFLKHLEDLKSKGVDKVIVLSANDPFVMSAWGKALGYTDDENYFMFVSDIDGKLSAQLGEDFILDMSAQGFGQRLSRYSALVKDGEIIYLGNEKGPEFTELSSVETILEKL</sequence>
<organism evidence="1 2">
    <name type="scientific">[Candida] jaroonii</name>
    <dbReference type="NCBI Taxonomy" id="467808"/>
    <lineage>
        <taxon>Eukaryota</taxon>
        <taxon>Fungi</taxon>
        <taxon>Dikarya</taxon>
        <taxon>Ascomycota</taxon>
        <taxon>Saccharomycotina</taxon>
        <taxon>Pichiomycetes</taxon>
        <taxon>Debaryomycetaceae</taxon>
        <taxon>Yamadazyma</taxon>
    </lineage>
</organism>
<proteinExistence type="predicted"/>
<name>A0ACA9YFD6_9ASCO</name>
<protein>
    <submittedName>
        <fullName evidence="1">Peroxiredoxin Ahp1p</fullName>
    </submittedName>
</protein>
<evidence type="ECO:0000313" key="2">
    <source>
        <dbReference type="Proteomes" id="UP001152531"/>
    </source>
</evidence>
<reference evidence="1" key="1">
    <citation type="submission" date="2022-06" db="EMBL/GenBank/DDBJ databases">
        <authorList>
            <person name="Legras J.-L."/>
            <person name="Devillers H."/>
            <person name="Grondin C."/>
        </authorList>
    </citation>
    <scope>NUCLEOTIDE SEQUENCE</scope>
    <source>
        <strain evidence="1">CLIB 1444</strain>
    </source>
</reference>
<gene>
    <name evidence="1" type="ORF">CLIB1444_20S00892</name>
</gene>
<dbReference type="Proteomes" id="UP001152531">
    <property type="component" value="Unassembled WGS sequence"/>
</dbReference>
<keyword evidence="2" id="KW-1185">Reference proteome</keyword>